<dbReference type="EMBL" id="FMAO01000009">
    <property type="protein sequence ID" value="SCC03109.1"/>
    <property type="molecule type" value="Genomic_DNA"/>
</dbReference>
<feature type="transmembrane region" description="Helical" evidence="1">
    <location>
        <begin position="45"/>
        <end position="62"/>
    </location>
</feature>
<name>A0A1C4B8C8_9LACO</name>
<protein>
    <submittedName>
        <fullName evidence="2">Uncharacterized protein</fullName>
    </submittedName>
</protein>
<evidence type="ECO:0000313" key="3">
    <source>
        <dbReference type="Proteomes" id="UP000199268"/>
    </source>
</evidence>
<dbReference type="RefSeq" id="WP_092463093.1">
    <property type="nucleotide sequence ID" value="NZ_BJEE01000008.1"/>
</dbReference>
<gene>
    <name evidence="2" type="ORF">GA0061074_10937</name>
</gene>
<organism evidence="2 3">
    <name type="scientific">Weissella bombi</name>
    <dbReference type="NCBI Taxonomy" id="1505725"/>
    <lineage>
        <taxon>Bacteria</taxon>
        <taxon>Bacillati</taxon>
        <taxon>Bacillota</taxon>
        <taxon>Bacilli</taxon>
        <taxon>Lactobacillales</taxon>
        <taxon>Lactobacillaceae</taxon>
        <taxon>Weissella</taxon>
    </lineage>
</organism>
<proteinExistence type="predicted"/>
<feature type="transmembrane region" description="Helical" evidence="1">
    <location>
        <begin position="69"/>
        <end position="86"/>
    </location>
</feature>
<reference evidence="3" key="1">
    <citation type="submission" date="2016-08" db="EMBL/GenBank/DDBJ databases">
        <authorList>
            <person name="Varghese N."/>
            <person name="Submissions Spin"/>
        </authorList>
    </citation>
    <scope>NUCLEOTIDE SEQUENCE [LARGE SCALE GENOMIC DNA]</scope>
    <source>
        <strain evidence="3">R-53094</strain>
    </source>
</reference>
<keyword evidence="1" id="KW-1133">Transmembrane helix</keyword>
<dbReference type="OrthoDB" id="2149755at2"/>
<accession>A0A1C4B8C8</accession>
<evidence type="ECO:0000313" key="2">
    <source>
        <dbReference type="EMBL" id="SCC03109.1"/>
    </source>
</evidence>
<feature type="transmembrane region" description="Helical" evidence="1">
    <location>
        <begin position="92"/>
        <end position="117"/>
    </location>
</feature>
<keyword evidence="1" id="KW-0812">Transmembrane</keyword>
<keyword evidence="1" id="KW-0472">Membrane</keyword>
<dbReference type="AlphaFoldDB" id="A0A1C4B8C8"/>
<sequence>MKKLNELLKQKPLYTLFVIAIVVGMIKVCTNIIQHHPVYEELDSIIYIFGIYFICWIIVKTIHNTYIRFGVAAFISFIYLSVQMFFDGSYVNYTSFIVIGVVAILIAAIMMVVIHVLDSWA</sequence>
<dbReference type="Proteomes" id="UP000199268">
    <property type="component" value="Unassembled WGS sequence"/>
</dbReference>
<evidence type="ECO:0000256" key="1">
    <source>
        <dbReference type="SAM" id="Phobius"/>
    </source>
</evidence>
<keyword evidence="3" id="KW-1185">Reference proteome</keyword>
<feature type="transmembrane region" description="Helical" evidence="1">
    <location>
        <begin position="12"/>
        <end position="33"/>
    </location>
</feature>